<feature type="domain" description="Capsule synthesis protein CapA" evidence="2">
    <location>
        <begin position="6"/>
        <end position="243"/>
    </location>
</feature>
<dbReference type="Pfam" id="PF09587">
    <property type="entry name" value="PGA_cap"/>
    <property type="match status" value="1"/>
</dbReference>
<proteinExistence type="inferred from homology"/>
<dbReference type="InterPro" id="IPR052169">
    <property type="entry name" value="CW_Biosynth-Accessory"/>
</dbReference>
<dbReference type="InterPro" id="IPR019079">
    <property type="entry name" value="Capsule_synth_CapA"/>
</dbReference>
<organism evidence="3 4">
    <name type="scientific">Lyngbya confervoides BDU141951</name>
    <dbReference type="NCBI Taxonomy" id="1574623"/>
    <lineage>
        <taxon>Bacteria</taxon>
        <taxon>Bacillati</taxon>
        <taxon>Cyanobacteriota</taxon>
        <taxon>Cyanophyceae</taxon>
        <taxon>Oscillatoriophycideae</taxon>
        <taxon>Oscillatoriales</taxon>
        <taxon>Microcoleaceae</taxon>
        <taxon>Lyngbya</taxon>
    </lineage>
</organism>
<comment type="similarity">
    <text evidence="1">Belongs to the CapA family.</text>
</comment>
<protein>
    <submittedName>
        <fullName evidence="3">CapA family protein</fullName>
    </submittedName>
</protein>
<dbReference type="PANTHER" id="PTHR33393">
    <property type="entry name" value="POLYGLUTAMINE SYNTHESIS ACCESSORY PROTEIN RV0574C-RELATED"/>
    <property type="match status" value="1"/>
</dbReference>
<dbReference type="InterPro" id="IPR029465">
    <property type="entry name" value="ATPgrasp_TupA"/>
</dbReference>
<dbReference type="Proteomes" id="UP000031561">
    <property type="component" value="Unassembled WGS sequence"/>
</dbReference>
<dbReference type="InterPro" id="IPR029052">
    <property type="entry name" value="Metallo-depent_PP-like"/>
</dbReference>
<evidence type="ECO:0000313" key="4">
    <source>
        <dbReference type="Proteomes" id="UP000031561"/>
    </source>
</evidence>
<evidence type="ECO:0000256" key="1">
    <source>
        <dbReference type="ARBA" id="ARBA00005662"/>
    </source>
</evidence>
<accession>A0ABD4T442</accession>
<dbReference type="Pfam" id="PF14305">
    <property type="entry name" value="ATPgrasp_TupA"/>
    <property type="match status" value="1"/>
</dbReference>
<evidence type="ECO:0000259" key="2">
    <source>
        <dbReference type="SMART" id="SM00854"/>
    </source>
</evidence>
<sequence>MNNLNSVVIAGDFCLSGEEIEKRLLKTSLDPWSELRRAFGDKTPIIANLECPFTDQANGRPYKWANLKASPHLHWTLDGLAMAVLGNNHISDFGDRGARDTQTLLASKDIESVGYGDSIADAMCPAFLSLGDKRLGVVSLCCPTTNGENLATHLMAGVVPLGMQTLKQSIKTAKLQCDAVLVYLHWGPEWVHDPAPDQLRLARYAIDCGADAVLGCHSHTIQSYEQYRGRWIFYGLGNYLFRAGSAQQVLDDGRIIAVPLKLDPPNRESLVVQFAITADSGQGCLSLKQIQPMRFNDDWIPHPISVKDLTFDLAACNARLRRYTETNIEALRNTSEPVFRTQLRNGVLAYWYSNESIISPPKQLPRNPIKRVARKVSGFPKRAKSKLSRTWLTTKIKTKWLNDKRHLPLTQAHYELYDIIHRLYWDKLHDFPDLINCRDFNDKIQWLKLFDQSPEIVRCSDKILVRDYIRERVGEEHLVKLYQVHDRFSQIDFDALPQSFVIKTNHDSGSVILVRNKSSFDYHSAKSRIDSALQRPYGWTNGEWAYNYVKPKVFVEEFIEPESLTPPPDYKFYCIDGIVRFVHYIYDRGFDTKEQTLDPEGNDLATELYPSFKLGTGFRKPAVWNQMISVAERLGTGFKCVRVDLFCSGDRIYAGEMTFWPMAGCYKGEGQKKLGKFLDFDRTTFKPLLLPELEKTQSRFNLYPAVQMI</sequence>
<evidence type="ECO:0000313" key="3">
    <source>
        <dbReference type="EMBL" id="MCM1983007.1"/>
    </source>
</evidence>
<dbReference type="PANTHER" id="PTHR33393:SF13">
    <property type="entry name" value="PGA BIOSYNTHESIS PROTEIN CAPA"/>
    <property type="match status" value="1"/>
</dbReference>
<name>A0ABD4T442_9CYAN</name>
<keyword evidence="4" id="KW-1185">Reference proteome</keyword>
<dbReference type="SUPFAM" id="SSF56300">
    <property type="entry name" value="Metallo-dependent phosphatases"/>
    <property type="match status" value="1"/>
</dbReference>
<reference evidence="3 4" key="1">
    <citation type="journal article" date="2015" name="Genome Announc.">
        <title>Draft Genome Sequence of Filamentous Marine Cyanobacterium Lyngbya confervoides Strain BDU141951.</title>
        <authorList>
            <person name="Chandrababunaidu M.M."/>
            <person name="Sen D."/>
            <person name="Tripathy S."/>
        </authorList>
    </citation>
    <scope>NUCLEOTIDE SEQUENCE [LARGE SCALE GENOMIC DNA]</scope>
    <source>
        <strain evidence="3 4">BDU141951</strain>
    </source>
</reference>
<dbReference type="SMART" id="SM00854">
    <property type="entry name" value="PGA_cap"/>
    <property type="match status" value="1"/>
</dbReference>
<dbReference type="Gene3D" id="3.60.21.10">
    <property type="match status" value="1"/>
</dbReference>
<gene>
    <name evidence="3" type="ORF">QQ91_0009245</name>
</gene>
<dbReference type="RefSeq" id="WP_166281777.1">
    <property type="nucleotide sequence ID" value="NZ_JTHE03000051.1"/>
</dbReference>
<comment type="caution">
    <text evidence="3">The sequence shown here is derived from an EMBL/GenBank/DDBJ whole genome shotgun (WGS) entry which is preliminary data.</text>
</comment>
<dbReference type="EMBL" id="JTHE03000051">
    <property type="protein sequence ID" value="MCM1983007.1"/>
    <property type="molecule type" value="Genomic_DNA"/>
</dbReference>
<dbReference type="AlphaFoldDB" id="A0ABD4T442"/>
<dbReference type="CDD" id="cd07381">
    <property type="entry name" value="MPP_CapA"/>
    <property type="match status" value="1"/>
</dbReference>